<dbReference type="RefSeq" id="XP_056747911.1">
    <property type="nucleotide sequence ID" value="XM_056902624.1"/>
</dbReference>
<accession>A0AAD6DM36</accession>
<reference evidence="1" key="2">
    <citation type="submission" date="2023-01" db="EMBL/GenBank/DDBJ databases">
        <authorList>
            <person name="Petersen C."/>
        </authorList>
    </citation>
    <scope>NUCLEOTIDE SEQUENCE</scope>
    <source>
        <strain evidence="1">IBT 12815</strain>
    </source>
</reference>
<dbReference type="Proteomes" id="UP001213799">
    <property type="component" value="Unassembled WGS sequence"/>
</dbReference>
<organism evidence="1 2">
    <name type="scientific">Penicillium hordei</name>
    <dbReference type="NCBI Taxonomy" id="40994"/>
    <lineage>
        <taxon>Eukaryota</taxon>
        <taxon>Fungi</taxon>
        <taxon>Dikarya</taxon>
        <taxon>Ascomycota</taxon>
        <taxon>Pezizomycotina</taxon>
        <taxon>Eurotiomycetes</taxon>
        <taxon>Eurotiomycetidae</taxon>
        <taxon>Eurotiales</taxon>
        <taxon>Aspergillaceae</taxon>
        <taxon>Penicillium</taxon>
    </lineage>
</organism>
<dbReference type="EMBL" id="JAQJAE010000006">
    <property type="protein sequence ID" value="KAJ5588892.1"/>
    <property type="molecule type" value="Genomic_DNA"/>
</dbReference>
<protein>
    <submittedName>
        <fullName evidence="1">Uncharacterized protein</fullName>
    </submittedName>
</protein>
<evidence type="ECO:0000313" key="1">
    <source>
        <dbReference type="EMBL" id="KAJ5588892.1"/>
    </source>
</evidence>
<dbReference type="GeneID" id="81592866"/>
<keyword evidence="2" id="KW-1185">Reference proteome</keyword>
<reference evidence="1" key="1">
    <citation type="journal article" date="2023" name="IMA Fungus">
        <title>Comparative genomic study of the Penicillium genus elucidates a diverse pangenome and 15 lateral gene transfer events.</title>
        <authorList>
            <person name="Petersen C."/>
            <person name="Sorensen T."/>
            <person name="Nielsen M.R."/>
            <person name="Sondergaard T.E."/>
            <person name="Sorensen J.L."/>
            <person name="Fitzpatrick D.A."/>
            <person name="Frisvad J.C."/>
            <person name="Nielsen K.L."/>
        </authorList>
    </citation>
    <scope>NUCLEOTIDE SEQUENCE</scope>
    <source>
        <strain evidence="1">IBT 12815</strain>
    </source>
</reference>
<name>A0AAD6DM36_9EURO</name>
<evidence type="ECO:0000313" key="2">
    <source>
        <dbReference type="Proteomes" id="UP001213799"/>
    </source>
</evidence>
<proteinExistence type="predicted"/>
<gene>
    <name evidence="1" type="ORF">N7537_011570</name>
</gene>
<dbReference type="AlphaFoldDB" id="A0AAD6DM36"/>
<comment type="caution">
    <text evidence="1">The sequence shown here is derived from an EMBL/GenBank/DDBJ whole genome shotgun (WGS) entry which is preliminary data.</text>
</comment>
<sequence>MSINHYLSSQHTESIEFSLENRINPVVEFLIVLDAAAVKANPEAAIAKLTAEAEAVRVLADRTVAPAPLILTRVETAASGEAVGRNVDSEGGAHGSPTGGWGESNFGNLCPLRWFCSH</sequence>